<protein>
    <recommendedName>
        <fullName evidence="2">NERD domain-containing protein</fullName>
    </recommendedName>
</protein>
<organism evidence="3 4">
    <name type="scientific">Serinicoccus chungangensis</name>
    <dbReference type="NCBI Taxonomy" id="767452"/>
    <lineage>
        <taxon>Bacteria</taxon>
        <taxon>Bacillati</taxon>
        <taxon>Actinomycetota</taxon>
        <taxon>Actinomycetes</taxon>
        <taxon>Micrococcales</taxon>
        <taxon>Ornithinimicrobiaceae</taxon>
        <taxon>Serinicoccus</taxon>
    </lineage>
</organism>
<dbReference type="STRING" id="767452.AVL62_01020"/>
<comment type="caution">
    <text evidence="3">The sequence shown here is derived from an EMBL/GenBank/DDBJ whole genome shotgun (WGS) entry which is preliminary data.</text>
</comment>
<feature type="compositionally biased region" description="Basic and acidic residues" evidence="1">
    <location>
        <begin position="110"/>
        <end position="125"/>
    </location>
</feature>
<evidence type="ECO:0000259" key="2">
    <source>
        <dbReference type="PROSITE" id="PS50965"/>
    </source>
</evidence>
<dbReference type="PROSITE" id="PS50965">
    <property type="entry name" value="NERD"/>
    <property type="match status" value="1"/>
</dbReference>
<dbReference type="AlphaFoldDB" id="A0A0W8I592"/>
<keyword evidence="4" id="KW-1185">Reference proteome</keyword>
<dbReference type="InterPro" id="IPR011528">
    <property type="entry name" value="NERD"/>
</dbReference>
<reference evidence="3 4" key="1">
    <citation type="submission" date="2015-12" db="EMBL/GenBank/DDBJ databases">
        <title>Serinicoccus chungangenesis strain CD08_5 genome sequencing and assembly.</title>
        <authorList>
            <person name="Chander A.M."/>
            <person name="Kaur G."/>
            <person name="Nair G.R."/>
            <person name="Dhawan D.K."/>
            <person name="Kochhar R.K."/>
            <person name="Mayilraj S."/>
            <person name="Bhadada S.K."/>
        </authorList>
    </citation>
    <scope>NUCLEOTIDE SEQUENCE [LARGE SCALE GENOMIC DNA]</scope>
    <source>
        <strain evidence="3 4">CD08_5</strain>
    </source>
</reference>
<sequence>MTATDSPSVAPREMRLRYAGRCRGCATELPRGTRAVYDPGTKTVCCLTCQVPATDDAGSPGEETIVGDTGHGETWQPPAATPPRAPAPTPPPVEAPVAADTSPGVAGSSARREHERRVAQREERVRSRHPRLGGLLLALSDEPQSTKAWATGAVGEERLGRRLDATAGPLVRVLHDRGIPRSRANLDHLVVCAGGVFVVDAKRYQGRPHHVVEGGFFTPRVDKLVVGRRDCTRLVDAGLKQADLVRRALDDDTVEVRSMLCFVEADWPLFGGDFVIRDVTVTWPKKLATIITRPGPLSEERITAIHQRLAAAFPPA</sequence>
<gene>
    <name evidence="3" type="ORF">AVL62_01020</name>
</gene>
<dbReference type="Pfam" id="PF08378">
    <property type="entry name" value="NERD"/>
    <property type="match status" value="1"/>
</dbReference>
<feature type="compositionally biased region" description="Pro residues" evidence="1">
    <location>
        <begin position="79"/>
        <end position="94"/>
    </location>
</feature>
<evidence type="ECO:0000313" key="4">
    <source>
        <dbReference type="Proteomes" id="UP000054837"/>
    </source>
</evidence>
<feature type="region of interest" description="Disordered" evidence="1">
    <location>
        <begin position="56"/>
        <end position="127"/>
    </location>
</feature>
<dbReference type="Proteomes" id="UP000054837">
    <property type="component" value="Unassembled WGS sequence"/>
</dbReference>
<feature type="domain" description="NERD" evidence="2">
    <location>
        <begin position="151"/>
        <end position="282"/>
    </location>
</feature>
<dbReference type="EMBL" id="LQBL01000028">
    <property type="protein sequence ID" value="KUG53412.1"/>
    <property type="molecule type" value="Genomic_DNA"/>
</dbReference>
<name>A0A0W8I592_9MICO</name>
<proteinExistence type="predicted"/>
<evidence type="ECO:0000313" key="3">
    <source>
        <dbReference type="EMBL" id="KUG53412.1"/>
    </source>
</evidence>
<accession>A0A0W8I592</accession>
<evidence type="ECO:0000256" key="1">
    <source>
        <dbReference type="SAM" id="MobiDB-lite"/>
    </source>
</evidence>